<keyword evidence="3" id="KW-1185">Reference proteome</keyword>
<evidence type="ECO:0000313" key="2">
    <source>
        <dbReference type="EMBL" id="KAL1797113.1"/>
    </source>
</evidence>
<proteinExistence type="predicted"/>
<organism evidence="2 3">
    <name type="scientific">Alternaria dauci</name>
    <dbReference type="NCBI Taxonomy" id="48095"/>
    <lineage>
        <taxon>Eukaryota</taxon>
        <taxon>Fungi</taxon>
        <taxon>Dikarya</taxon>
        <taxon>Ascomycota</taxon>
        <taxon>Pezizomycotina</taxon>
        <taxon>Dothideomycetes</taxon>
        <taxon>Pleosporomycetidae</taxon>
        <taxon>Pleosporales</taxon>
        <taxon>Pleosporineae</taxon>
        <taxon>Pleosporaceae</taxon>
        <taxon>Alternaria</taxon>
        <taxon>Alternaria sect. Porri</taxon>
    </lineage>
</organism>
<accession>A0ABR3UM34</accession>
<gene>
    <name evidence="2" type="ORF">ACET3X_003719</name>
</gene>
<dbReference type="GeneID" id="96084041"/>
<protein>
    <submittedName>
        <fullName evidence="2">Uncharacterized protein</fullName>
    </submittedName>
</protein>
<sequence length="294" mass="32056">MSDWDPYSFSASRSSAYKVLLTVAATLTIIRKKLPPAAHRIYRGYYDDIINAEVRASESALEMATFVENFPAILRFHNRVAVLQNPEIEGQKPGEGRVKFPVVGNGVAAGDDNEDVIEATLTQQKHRNKPKWEAERAKKGNIVAAPEETLATVPNFALDKDAEPEPETSEESVALAHSPTIATTEADAPAVTQSPATSPASPANPESESLGMSRNDSEVIEELPDAPGPVGDQNFATLPAFPTTTDTEDSEEYENGNGLQLEPLEDIWDDSIWPHGDWAPGYEVMDTISWAQPR</sequence>
<dbReference type="Proteomes" id="UP001578633">
    <property type="component" value="Chromosome 3"/>
</dbReference>
<evidence type="ECO:0000256" key="1">
    <source>
        <dbReference type="SAM" id="MobiDB-lite"/>
    </source>
</evidence>
<reference evidence="2 3" key="1">
    <citation type="submission" date="2024-09" db="EMBL/GenBank/DDBJ databases">
        <title>T2T genomes of carrot and Alternaria dauci and their utility for understanding host-pathogen interaction during carrot leaf blight disease.</title>
        <authorList>
            <person name="Liu W."/>
            <person name="Xu S."/>
            <person name="Ou C."/>
            <person name="Liu X."/>
            <person name="Zhuang F."/>
            <person name="Deng X.W."/>
        </authorList>
    </citation>
    <scope>NUCLEOTIDE SEQUENCE [LARGE SCALE GENOMIC DNA]</scope>
    <source>
        <strain evidence="2 3">A2016</strain>
    </source>
</reference>
<comment type="caution">
    <text evidence="2">The sequence shown here is derived from an EMBL/GenBank/DDBJ whole genome shotgun (WGS) entry which is preliminary data.</text>
</comment>
<evidence type="ECO:0000313" key="3">
    <source>
        <dbReference type="Proteomes" id="UP001578633"/>
    </source>
</evidence>
<dbReference type="EMBL" id="JBHGVX010000003">
    <property type="protein sequence ID" value="KAL1797113.1"/>
    <property type="molecule type" value="Genomic_DNA"/>
</dbReference>
<feature type="region of interest" description="Disordered" evidence="1">
    <location>
        <begin position="153"/>
        <end position="216"/>
    </location>
</feature>
<feature type="compositionally biased region" description="Low complexity" evidence="1">
    <location>
        <begin position="188"/>
        <end position="209"/>
    </location>
</feature>
<name>A0ABR3UM34_9PLEO</name>
<dbReference type="RefSeq" id="XP_069307697.1">
    <property type="nucleotide sequence ID" value="XM_069450082.1"/>
</dbReference>